<name>A0A554X6D3_9BURK</name>
<dbReference type="InterPro" id="IPR000160">
    <property type="entry name" value="GGDEF_dom"/>
</dbReference>
<dbReference type="InterPro" id="IPR043128">
    <property type="entry name" value="Rev_trsase/Diguanyl_cyclase"/>
</dbReference>
<reference evidence="4 5" key="1">
    <citation type="submission" date="2019-07" db="EMBL/GenBank/DDBJ databases">
        <title>Tepidimonas charontis SPSP-6 draft genome.</title>
        <authorList>
            <person name="Da Costa M.S."/>
            <person name="Froufe H.J.C."/>
            <person name="Egas C."/>
            <person name="Albuquerque L."/>
        </authorList>
    </citation>
    <scope>NUCLEOTIDE SEQUENCE [LARGE SCALE GENOMIC DNA]</scope>
    <source>
        <strain evidence="4 5">SPSP-6</strain>
    </source>
</reference>
<dbReference type="CDD" id="cd01948">
    <property type="entry name" value="EAL"/>
    <property type="match status" value="1"/>
</dbReference>
<dbReference type="NCBIfam" id="TIGR00254">
    <property type="entry name" value="GGDEF"/>
    <property type="match status" value="1"/>
</dbReference>
<feature type="domain" description="GGDEF" evidence="3">
    <location>
        <begin position="450"/>
        <end position="600"/>
    </location>
</feature>
<feature type="domain" description="EAL" evidence="2">
    <location>
        <begin position="16"/>
        <end position="268"/>
    </location>
</feature>
<dbReference type="SUPFAM" id="SSF141868">
    <property type="entry name" value="EAL domain-like"/>
    <property type="match status" value="1"/>
</dbReference>
<dbReference type="PROSITE" id="PS50887">
    <property type="entry name" value="GGDEF"/>
    <property type="match status" value="1"/>
</dbReference>
<dbReference type="SMART" id="SM00267">
    <property type="entry name" value="GGDEF"/>
    <property type="match status" value="1"/>
</dbReference>
<evidence type="ECO:0000259" key="2">
    <source>
        <dbReference type="PROSITE" id="PS50883"/>
    </source>
</evidence>
<evidence type="ECO:0000313" key="4">
    <source>
        <dbReference type="EMBL" id="TSE31395.1"/>
    </source>
</evidence>
<protein>
    <submittedName>
        <fullName evidence="4">Putative cyclic-di-GMP phosphodiesterase YjcC</fullName>
        <ecNumber evidence="4">3.1.4.52</ecNumber>
    </submittedName>
</protein>
<evidence type="ECO:0000256" key="1">
    <source>
        <dbReference type="SAM" id="MobiDB-lite"/>
    </source>
</evidence>
<dbReference type="Pfam" id="PF00563">
    <property type="entry name" value="EAL"/>
    <property type="match status" value="1"/>
</dbReference>
<dbReference type="Proteomes" id="UP000318294">
    <property type="component" value="Unassembled WGS sequence"/>
</dbReference>
<gene>
    <name evidence="4" type="primary">yjcC</name>
    <name evidence="4" type="ORF">Tchar_02298</name>
</gene>
<dbReference type="SUPFAM" id="SSF55073">
    <property type="entry name" value="Nucleotide cyclase"/>
    <property type="match status" value="1"/>
</dbReference>
<dbReference type="EMBL" id="VJON01000046">
    <property type="protein sequence ID" value="TSE31395.1"/>
    <property type="molecule type" value="Genomic_DNA"/>
</dbReference>
<dbReference type="InterPro" id="IPR035919">
    <property type="entry name" value="EAL_sf"/>
</dbReference>
<organism evidence="4 5">
    <name type="scientific">Tepidimonas charontis</name>
    <dbReference type="NCBI Taxonomy" id="2267262"/>
    <lineage>
        <taxon>Bacteria</taxon>
        <taxon>Pseudomonadati</taxon>
        <taxon>Pseudomonadota</taxon>
        <taxon>Betaproteobacteria</taxon>
        <taxon>Burkholderiales</taxon>
        <taxon>Tepidimonas</taxon>
    </lineage>
</organism>
<dbReference type="EC" id="3.1.4.52" evidence="4"/>
<keyword evidence="5" id="KW-1185">Reference proteome</keyword>
<proteinExistence type="predicted"/>
<dbReference type="CDD" id="cd04598">
    <property type="entry name" value="CBS_pair_GGDEF_EAL"/>
    <property type="match status" value="1"/>
</dbReference>
<evidence type="ECO:0000313" key="5">
    <source>
        <dbReference type="Proteomes" id="UP000318294"/>
    </source>
</evidence>
<dbReference type="SMART" id="SM00052">
    <property type="entry name" value="EAL"/>
    <property type="match status" value="1"/>
</dbReference>
<dbReference type="GO" id="GO:0071111">
    <property type="term" value="F:cyclic-guanylate-specific phosphodiesterase activity"/>
    <property type="evidence" value="ECO:0007669"/>
    <property type="project" value="UniProtKB-EC"/>
</dbReference>
<keyword evidence="4" id="KW-0378">Hydrolase</keyword>
<dbReference type="InterPro" id="IPR029787">
    <property type="entry name" value="Nucleotide_cyclase"/>
</dbReference>
<feature type="region of interest" description="Disordered" evidence="1">
    <location>
        <begin position="606"/>
        <end position="625"/>
    </location>
</feature>
<sequence>MFLPQPFIHAMPETLRDADPHSVRRLIAAQGLQMHLQPIIDVAAHRVIGHEALVRTPAGCAWRTPEQLFDAAAREGCILELELACVRTALQRRLEGALHGLLFINVSATALVRRALDAASRGWHGGTMGQTLPLAGVVLEVTEHERVHDIDALQQALAVWRGAGAALALDDFGDGRSSLRLWSELHPEYVKIDKYFTRQVHTNGHKLQTLRALQHLAQTFGAQLIAEGVEQADELRVLRDLGIPLAQGYLFGRPQPEPICELPADALTVLREREIAVLPEAHRVVNRALTARALLITAPTLGPRDTNEQALECFRGHPGLHAIAIVDDGRPVGLLARRVLQERALHRYFRELQGRDRCLTLANQEPLCVDVHTPIERLTEVLTSADQTYLRDGFILTDQGRYVGLGTGEQLVRRVTEARIEAARHANPLTSLPGNVPLTLHIERLLENGEPFTACYADLNHFKAFNDHYGYWRGDEMIRLQARCLSAACDPRRDFIGHVGGDDFVLLMQSPDWEPRLQAAVHSFNEQARTLYDEAARQAGGIMAEDRHGTLRFHPLTTVSIGVLRVQPGHYRTAEQVASAAAHAKHQAKLSRSGLYSLDSAPIEPAAGAGAPAVSTAEAGADARQ</sequence>
<dbReference type="Gene3D" id="3.30.70.270">
    <property type="match status" value="1"/>
</dbReference>
<dbReference type="InterPro" id="IPR050706">
    <property type="entry name" value="Cyclic-di-GMP_PDE-like"/>
</dbReference>
<dbReference type="InterPro" id="IPR046342">
    <property type="entry name" value="CBS_dom_sf"/>
</dbReference>
<dbReference type="PANTHER" id="PTHR33121">
    <property type="entry name" value="CYCLIC DI-GMP PHOSPHODIESTERASE PDEF"/>
    <property type="match status" value="1"/>
</dbReference>
<dbReference type="Pfam" id="PF00990">
    <property type="entry name" value="GGDEF"/>
    <property type="match status" value="1"/>
</dbReference>
<dbReference type="AlphaFoldDB" id="A0A554X6D3"/>
<comment type="caution">
    <text evidence="4">The sequence shown here is derived from an EMBL/GenBank/DDBJ whole genome shotgun (WGS) entry which is preliminary data.</text>
</comment>
<dbReference type="PROSITE" id="PS50883">
    <property type="entry name" value="EAL"/>
    <property type="match status" value="1"/>
</dbReference>
<dbReference type="InterPro" id="IPR001633">
    <property type="entry name" value="EAL_dom"/>
</dbReference>
<dbReference type="PANTHER" id="PTHR33121:SF76">
    <property type="entry name" value="SIGNALING PROTEIN"/>
    <property type="match status" value="1"/>
</dbReference>
<dbReference type="Gene3D" id="3.20.20.450">
    <property type="entry name" value="EAL domain"/>
    <property type="match status" value="1"/>
</dbReference>
<accession>A0A554X6D3</accession>
<evidence type="ECO:0000259" key="3">
    <source>
        <dbReference type="PROSITE" id="PS50887"/>
    </source>
</evidence>
<dbReference type="SUPFAM" id="SSF54631">
    <property type="entry name" value="CBS-domain pair"/>
    <property type="match status" value="1"/>
</dbReference>